<name>A0A498QZP6_9MYCO</name>
<dbReference type="EMBL" id="UPHU01000001">
    <property type="protein sequence ID" value="VBA54457.1"/>
    <property type="molecule type" value="Genomic_DNA"/>
</dbReference>
<reference evidence="1 2" key="1">
    <citation type="submission" date="2018-09" db="EMBL/GenBank/DDBJ databases">
        <authorList>
            <person name="Tagini F."/>
        </authorList>
    </citation>
    <scope>NUCLEOTIDE SEQUENCE [LARGE SCALE GENOMIC DNA]</scope>
    <source>
        <strain evidence="1 2">MK142</strain>
    </source>
</reference>
<proteinExistence type="predicted"/>
<keyword evidence="2" id="KW-1185">Reference proteome</keyword>
<sequence length="49" mass="5289">MVHANQHCGKAAVSRHDVQQLDVNYPQDVLRANHTEAIAAAHADLDGAE</sequence>
<gene>
    <name evidence="1" type="ORF">LAUMK142_04670</name>
</gene>
<organism evidence="1 2">
    <name type="scientific">Mycobacterium pseudokansasii</name>
    <dbReference type="NCBI Taxonomy" id="2341080"/>
    <lineage>
        <taxon>Bacteria</taxon>
        <taxon>Bacillati</taxon>
        <taxon>Actinomycetota</taxon>
        <taxon>Actinomycetes</taxon>
        <taxon>Mycobacteriales</taxon>
        <taxon>Mycobacteriaceae</taxon>
        <taxon>Mycobacterium</taxon>
    </lineage>
</organism>
<protein>
    <submittedName>
        <fullName evidence="1">Uncharacterized protein</fullName>
    </submittedName>
</protein>
<accession>A0A498QZP6</accession>
<dbReference type="Proteomes" id="UP000268285">
    <property type="component" value="Unassembled WGS sequence"/>
</dbReference>
<evidence type="ECO:0000313" key="2">
    <source>
        <dbReference type="Proteomes" id="UP000268285"/>
    </source>
</evidence>
<dbReference type="RefSeq" id="WP_167480214.1">
    <property type="nucleotide sequence ID" value="NZ_UPHN01000149.1"/>
</dbReference>
<evidence type="ECO:0000313" key="1">
    <source>
        <dbReference type="EMBL" id="VBA54457.1"/>
    </source>
</evidence>
<dbReference type="AlphaFoldDB" id="A0A498QZP6"/>